<name>A0A0D3MTE0_9CAUD</name>
<accession>A0A0D3MTE0</accession>
<reference evidence="1 2" key="1">
    <citation type="journal article" date="2015" name="Appl. Environ. Microbiol.">
        <title>Lactococcal 949 group phages recognize a carbohydrate receptor on the host cell surface.</title>
        <authorList>
            <person name="Mahony J."/>
            <person name="Randazzo W."/>
            <person name="Neve H."/>
            <person name="Settanni L."/>
            <person name="van Sinderen D."/>
        </authorList>
    </citation>
    <scope>NUCLEOTIDE SEQUENCE [LARGE SCALE GENOMIC DNA]</scope>
    <source>
        <strain evidence="1">WRP3</strain>
    </source>
</reference>
<dbReference type="RefSeq" id="YP_009147832.1">
    <property type="nucleotide sequence ID" value="NC_027341.1"/>
</dbReference>
<dbReference type="EMBL" id="KM677185">
    <property type="protein sequence ID" value="AIX12678.1"/>
    <property type="molecule type" value="Genomic_DNA"/>
</dbReference>
<protein>
    <submittedName>
        <fullName evidence="1">Uncharacterized protein</fullName>
    </submittedName>
</protein>
<dbReference type="SUPFAM" id="SSF47729">
    <property type="entry name" value="IHF-like DNA-binding proteins"/>
    <property type="match status" value="1"/>
</dbReference>
<evidence type="ECO:0000313" key="1">
    <source>
        <dbReference type="EMBL" id="AIX12678.1"/>
    </source>
</evidence>
<proteinExistence type="predicted"/>
<dbReference type="Proteomes" id="UP000032686">
    <property type="component" value="Segment"/>
</dbReference>
<sequence length="122" mass="14849">MSKKDYYRTLSQEVWEDDELRKLGITQKDVKAVISAFERHMSTKLRETGEFRWKNVMILKTKLIKGFSFYDVTARESKVFDDYYRIQYRPADKFKRNVKQRKEDLELIAEIEKFEDEYGQKD</sequence>
<organism evidence="1 2">
    <name type="scientific">Lactococcus phage WRP3</name>
    <dbReference type="NCBI Taxonomy" id="1560313"/>
    <lineage>
        <taxon>Viruses</taxon>
        <taxon>Duplodnaviria</taxon>
        <taxon>Heunggongvirae</taxon>
        <taxon>Uroviricota</taxon>
        <taxon>Caudoviricetes</taxon>
        <taxon>Audreyjarvisvirus</taxon>
        <taxon>Audreyjarvisvirus WRP3</taxon>
    </lineage>
</organism>
<gene>
    <name evidence="1" type="ORF">WRP3_175</name>
</gene>
<dbReference type="OrthoDB" id="14825at10239"/>
<keyword evidence="2" id="KW-1185">Reference proteome</keyword>
<dbReference type="KEGG" id="vg:24722441"/>
<evidence type="ECO:0000313" key="2">
    <source>
        <dbReference type="Proteomes" id="UP000032686"/>
    </source>
</evidence>
<dbReference type="GO" id="GO:0003677">
    <property type="term" value="F:DNA binding"/>
    <property type="evidence" value="ECO:0007669"/>
    <property type="project" value="InterPro"/>
</dbReference>
<dbReference type="GeneID" id="24722441"/>
<dbReference type="InterPro" id="IPR010992">
    <property type="entry name" value="IHF-like_DNA-bd_dom_sf"/>
</dbReference>
<dbReference type="Gene3D" id="4.10.520.10">
    <property type="entry name" value="IHF-like DNA-binding proteins"/>
    <property type="match status" value="1"/>
</dbReference>